<sequence>MLNLPPPLVCRFALTKSLLYSLALLSPKLVNLQVSFATITGKSSESAIFADINDR</sequence>
<keyword evidence="1" id="KW-1185">Reference proteome</keyword>
<proteinExistence type="predicted"/>
<name>A0A914NDJ2_MELIC</name>
<dbReference type="WBParaSite" id="Minc3s05124g37631">
    <property type="protein sequence ID" value="Minc3s05124g37631"/>
    <property type="gene ID" value="Minc3s05124g37631"/>
</dbReference>
<protein>
    <submittedName>
        <fullName evidence="2">Candidate secreted effector</fullName>
    </submittedName>
</protein>
<organism evidence="1 2">
    <name type="scientific">Meloidogyne incognita</name>
    <name type="common">Southern root-knot nematode worm</name>
    <name type="synonym">Oxyuris incognita</name>
    <dbReference type="NCBI Taxonomy" id="6306"/>
    <lineage>
        <taxon>Eukaryota</taxon>
        <taxon>Metazoa</taxon>
        <taxon>Ecdysozoa</taxon>
        <taxon>Nematoda</taxon>
        <taxon>Chromadorea</taxon>
        <taxon>Rhabditida</taxon>
        <taxon>Tylenchina</taxon>
        <taxon>Tylenchomorpha</taxon>
        <taxon>Tylenchoidea</taxon>
        <taxon>Meloidogynidae</taxon>
        <taxon>Meloidogyninae</taxon>
        <taxon>Meloidogyne</taxon>
        <taxon>Meloidogyne incognita group</taxon>
    </lineage>
</organism>
<evidence type="ECO:0000313" key="2">
    <source>
        <dbReference type="WBParaSite" id="Minc3s05124g37631"/>
    </source>
</evidence>
<dbReference type="Proteomes" id="UP000887563">
    <property type="component" value="Unplaced"/>
</dbReference>
<reference evidence="2" key="1">
    <citation type="submission" date="2022-11" db="UniProtKB">
        <authorList>
            <consortium name="WormBaseParasite"/>
        </authorList>
    </citation>
    <scope>IDENTIFICATION</scope>
</reference>
<evidence type="ECO:0000313" key="1">
    <source>
        <dbReference type="Proteomes" id="UP000887563"/>
    </source>
</evidence>
<accession>A0A914NDJ2</accession>
<dbReference type="AlphaFoldDB" id="A0A914NDJ2"/>